<keyword evidence="1 5" id="KW-0963">Cytoplasm</keyword>
<dbReference type="NCBIfam" id="TIGR00250">
    <property type="entry name" value="RNAse_H_YqgF"/>
    <property type="match status" value="1"/>
</dbReference>
<proteinExistence type="inferred from homology"/>
<dbReference type="SUPFAM" id="SSF53098">
    <property type="entry name" value="Ribonuclease H-like"/>
    <property type="match status" value="1"/>
</dbReference>
<dbReference type="HAMAP" id="MF_00651">
    <property type="entry name" value="Nuclease_YqgF"/>
    <property type="match status" value="1"/>
</dbReference>
<accession>D0L0G6</accession>
<comment type="similarity">
    <text evidence="5">Belongs to the YqgF HJR family.</text>
</comment>
<keyword evidence="3 5" id="KW-0540">Nuclease</keyword>
<dbReference type="RefSeq" id="WP_012824223.1">
    <property type="nucleotide sequence ID" value="NC_013422.1"/>
</dbReference>
<reference evidence="7 8" key="1">
    <citation type="submission" date="2009-10" db="EMBL/GenBank/DDBJ databases">
        <title>Complete sequence of Halothiobacillus neapolitanus c2.</title>
        <authorList>
            <consortium name="US DOE Joint Genome Institute"/>
            <person name="Lucas S."/>
            <person name="Copeland A."/>
            <person name="Lapidus A."/>
            <person name="Glavina del Rio T."/>
            <person name="Tice H."/>
            <person name="Bruce D."/>
            <person name="Goodwin L."/>
            <person name="Pitluck S."/>
            <person name="Davenport K."/>
            <person name="Brettin T."/>
            <person name="Detter J.C."/>
            <person name="Han C."/>
            <person name="Tapia R."/>
            <person name="Larimer F."/>
            <person name="Land M."/>
            <person name="Hauser L."/>
            <person name="Kyrpides N."/>
            <person name="Mikhailova N."/>
            <person name="Kerfeld C."/>
            <person name="Cannon G."/>
            <person name="Heinhort S."/>
        </authorList>
    </citation>
    <scope>NUCLEOTIDE SEQUENCE [LARGE SCALE GENOMIC DNA]</scope>
    <source>
        <strain evidence="8">ATCC 23641 / c2</strain>
    </source>
</reference>
<dbReference type="EMBL" id="CP001801">
    <property type="protein sequence ID" value="ACX96189.1"/>
    <property type="molecule type" value="Genomic_DNA"/>
</dbReference>
<dbReference type="InterPro" id="IPR005227">
    <property type="entry name" value="YqgF"/>
</dbReference>
<dbReference type="PANTHER" id="PTHR33317:SF4">
    <property type="entry name" value="POLYNUCLEOTIDYL TRANSFERASE, RIBONUCLEASE H-LIKE SUPERFAMILY PROTEIN"/>
    <property type="match status" value="1"/>
</dbReference>
<gene>
    <name evidence="7" type="ordered locus">Hneap_1355</name>
</gene>
<keyword evidence="2 5" id="KW-0690">Ribosome biogenesis</keyword>
<dbReference type="STRING" id="555778.Hneap_1355"/>
<keyword evidence="8" id="KW-1185">Reference proteome</keyword>
<evidence type="ECO:0000256" key="1">
    <source>
        <dbReference type="ARBA" id="ARBA00022490"/>
    </source>
</evidence>
<feature type="domain" description="YqgF/RNase H-like" evidence="6">
    <location>
        <begin position="8"/>
        <end position="109"/>
    </location>
</feature>
<dbReference type="Proteomes" id="UP000009102">
    <property type="component" value="Chromosome"/>
</dbReference>
<dbReference type="Pfam" id="PF03652">
    <property type="entry name" value="RuvX"/>
    <property type="match status" value="1"/>
</dbReference>
<dbReference type="InterPro" id="IPR037027">
    <property type="entry name" value="YqgF/RNaseH-like_dom_sf"/>
</dbReference>
<evidence type="ECO:0000313" key="8">
    <source>
        <dbReference type="Proteomes" id="UP000009102"/>
    </source>
</evidence>
<dbReference type="HOGENOM" id="CLU_098240_3_2_6"/>
<name>D0L0G6_HALNC</name>
<evidence type="ECO:0000256" key="5">
    <source>
        <dbReference type="HAMAP-Rule" id="MF_00651"/>
    </source>
</evidence>
<dbReference type="GO" id="GO:0000967">
    <property type="term" value="P:rRNA 5'-end processing"/>
    <property type="evidence" value="ECO:0007669"/>
    <property type="project" value="UniProtKB-UniRule"/>
</dbReference>
<dbReference type="OrthoDB" id="9796140at2"/>
<dbReference type="CDD" id="cd16964">
    <property type="entry name" value="YqgF"/>
    <property type="match status" value="1"/>
</dbReference>
<dbReference type="EC" id="3.1.-.-" evidence="5"/>
<dbReference type="SMART" id="SM00732">
    <property type="entry name" value="YqgFc"/>
    <property type="match status" value="1"/>
</dbReference>
<dbReference type="GO" id="GO:0005829">
    <property type="term" value="C:cytosol"/>
    <property type="evidence" value="ECO:0007669"/>
    <property type="project" value="TreeGrafter"/>
</dbReference>
<dbReference type="InterPro" id="IPR006641">
    <property type="entry name" value="YqgF/RNaseH-like_dom"/>
</dbReference>
<dbReference type="AlphaFoldDB" id="D0L0G6"/>
<evidence type="ECO:0000256" key="4">
    <source>
        <dbReference type="ARBA" id="ARBA00022801"/>
    </source>
</evidence>
<dbReference type="GO" id="GO:0016788">
    <property type="term" value="F:hydrolase activity, acting on ester bonds"/>
    <property type="evidence" value="ECO:0007669"/>
    <property type="project" value="UniProtKB-UniRule"/>
</dbReference>
<sequence>MTTSVLPGTWLAFDYGAWRIGVAVGEQMLGSARPLTTLHHRNAHQIQWDAIGQLLDEWRPVGLVLGWPLMDSGETYPVAEFIRRFGRRLDGRFNLPVRYVDERLSSEHAQMLLTTRHGKDKVKKSPSMIDAQAAAIILETFFSQSPVHSSEHSVESSAAYQTNGT</sequence>
<evidence type="ECO:0000313" key="7">
    <source>
        <dbReference type="EMBL" id="ACX96189.1"/>
    </source>
</evidence>
<comment type="function">
    <text evidence="5">Could be a nuclease involved in processing of the 5'-end of pre-16S rRNA.</text>
</comment>
<protein>
    <recommendedName>
        <fullName evidence="5">Putative pre-16S rRNA nuclease</fullName>
        <ecNumber evidence="5">3.1.-.-</ecNumber>
    </recommendedName>
</protein>
<dbReference type="eggNOG" id="COG0816">
    <property type="taxonomic scope" value="Bacteria"/>
</dbReference>
<dbReference type="InterPro" id="IPR012337">
    <property type="entry name" value="RNaseH-like_sf"/>
</dbReference>
<dbReference type="Gene3D" id="3.30.420.140">
    <property type="entry name" value="YqgF/RNase H-like domain"/>
    <property type="match status" value="1"/>
</dbReference>
<organism evidence="7 8">
    <name type="scientific">Halothiobacillus neapolitanus (strain ATCC 23641 / DSM 15147 / CIP 104769 / NCIMB 8539 / c2)</name>
    <name type="common">Thiobacillus neapolitanus</name>
    <dbReference type="NCBI Taxonomy" id="555778"/>
    <lineage>
        <taxon>Bacteria</taxon>
        <taxon>Pseudomonadati</taxon>
        <taxon>Pseudomonadota</taxon>
        <taxon>Gammaproteobacteria</taxon>
        <taxon>Chromatiales</taxon>
        <taxon>Halothiobacillaceae</taxon>
        <taxon>Halothiobacillus</taxon>
    </lineage>
</organism>
<dbReference type="GO" id="GO:0004518">
    <property type="term" value="F:nuclease activity"/>
    <property type="evidence" value="ECO:0007669"/>
    <property type="project" value="UniProtKB-KW"/>
</dbReference>
<evidence type="ECO:0000256" key="2">
    <source>
        <dbReference type="ARBA" id="ARBA00022517"/>
    </source>
</evidence>
<comment type="subcellular location">
    <subcellularLocation>
        <location evidence="5">Cytoplasm</location>
    </subcellularLocation>
</comment>
<keyword evidence="4 5" id="KW-0378">Hydrolase</keyword>
<dbReference type="PANTHER" id="PTHR33317">
    <property type="entry name" value="POLYNUCLEOTIDYL TRANSFERASE, RIBONUCLEASE H-LIKE SUPERFAMILY PROTEIN"/>
    <property type="match status" value="1"/>
</dbReference>
<evidence type="ECO:0000259" key="6">
    <source>
        <dbReference type="SMART" id="SM00732"/>
    </source>
</evidence>
<dbReference type="KEGG" id="hna:Hneap_1355"/>
<evidence type="ECO:0000256" key="3">
    <source>
        <dbReference type="ARBA" id="ARBA00022722"/>
    </source>
</evidence>